<evidence type="ECO:0000256" key="2">
    <source>
        <dbReference type="ARBA" id="ARBA00007262"/>
    </source>
</evidence>
<gene>
    <name evidence="6" type="primary">LOC116455081</name>
</gene>
<evidence type="ECO:0000256" key="4">
    <source>
        <dbReference type="ARBA" id="ARBA00022989"/>
    </source>
</evidence>
<keyword evidence="4" id="KW-1133">Transmembrane helix</keyword>
<comment type="similarity">
    <text evidence="2">Belongs to the IFI6/IFI27 family.</text>
</comment>
<dbReference type="Proteomes" id="UP000694553">
    <property type="component" value="Unassembled WGS sequence"/>
</dbReference>
<keyword evidence="7" id="KW-1185">Reference proteome</keyword>
<evidence type="ECO:0000256" key="3">
    <source>
        <dbReference type="ARBA" id="ARBA00022692"/>
    </source>
</evidence>
<protein>
    <submittedName>
        <fullName evidence="6">Uncharacterized protein</fullName>
    </submittedName>
</protein>
<dbReference type="Ensembl" id="ENSCMUT00000033708.1">
    <property type="protein sequence ID" value="ENSCMUP00000028876.1"/>
    <property type="gene ID" value="ENSCMUG00000017537.1"/>
</dbReference>
<dbReference type="Gene3D" id="6.10.110.10">
    <property type="match status" value="1"/>
</dbReference>
<evidence type="ECO:0000313" key="7">
    <source>
        <dbReference type="Proteomes" id="UP000694553"/>
    </source>
</evidence>
<accession>A0A8U7N2V7</accession>
<evidence type="ECO:0000256" key="1">
    <source>
        <dbReference type="ARBA" id="ARBA00004141"/>
    </source>
</evidence>
<reference evidence="6" key="3">
    <citation type="submission" date="2025-09" db="UniProtKB">
        <authorList>
            <consortium name="Ensembl"/>
        </authorList>
    </citation>
    <scope>IDENTIFICATION</scope>
</reference>
<dbReference type="GO" id="GO:0001836">
    <property type="term" value="P:release of cytochrome c from mitochondria"/>
    <property type="evidence" value="ECO:0007669"/>
    <property type="project" value="TreeGrafter"/>
</dbReference>
<dbReference type="GO" id="GO:0031966">
    <property type="term" value="C:mitochondrial membrane"/>
    <property type="evidence" value="ECO:0007669"/>
    <property type="project" value="TreeGrafter"/>
</dbReference>
<dbReference type="PANTHER" id="PTHR16932">
    <property type="entry name" value="INTERFERON ALPHA-INDUCIBLE PROTEIN 27"/>
    <property type="match status" value="1"/>
</dbReference>
<dbReference type="Pfam" id="PF06140">
    <property type="entry name" value="Ifi-6-16"/>
    <property type="match status" value="1"/>
</dbReference>
<evidence type="ECO:0000313" key="6">
    <source>
        <dbReference type="Ensembl" id="ENSCMUP00000028876.1"/>
    </source>
</evidence>
<name>A0A8U7N2V7_CORMO</name>
<keyword evidence="3" id="KW-0812">Transmembrane</keyword>
<organism evidence="6 7">
    <name type="scientific">Corvus moneduloides</name>
    <name type="common">New Caledonian crow</name>
    <dbReference type="NCBI Taxonomy" id="1196302"/>
    <lineage>
        <taxon>Eukaryota</taxon>
        <taxon>Metazoa</taxon>
        <taxon>Chordata</taxon>
        <taxon>Craniata</taxon>
        <taxon>Vertebrata</taxon>
        <taxon>Euteleostomi</taxon>
        <taxon>Archelosauria</taxon>
        <taxon>Archosauria</taxon>
        <taxon>Dinosauria</taxon>
        <taxon>Saurischia</taxon>
        <taxon>Theropoda</taxon>
        <taxon>Coelurosauria</taxon>
        <taxon>Aves</taxon>
        <taxon>Neognathae</taxon>
        <taxon>Neoaves</taxon>
        <taxon>Telluraves</taxon>
        <taxon>Australaves</taxon>
        <taxon>Passeriformes</taxon>
        <taxon>Corvoidea</taxon>
        <taxon>Corvidae</taxon>
        <taxon>Corvus</taxon>
    </lineage>
</organism>
<dbReference type="InterPro" id="IPR038213">
    <property type="entry name" value="IFI6/IFI27-like_sf"/>
</dbReference>
<evidence type="ECO:0000256" key="5">
    <source>
        <dbReference type="ARBA" id="ARBA00023136"/>
    </source>
</evidence>
<comment type="subcellular location">
    <subcellularLocation>
        <location evidence="1">Membrane</location>
        <topology evidence="1">Multi-pass membrane protein</topology>
    </subcellularLocation>
</comment>
<proteinExistence type="inferred from homology"/>
<dbReference type="InterPro" id="IPR009311">
    <property type="entry name" value="IFI6/IFI27-like"/>
</dbReference>
<dbReference type="PANTHER" id="PTHR16932:SF18">
    <property type="entry name" value="INTERFERON, ALPHA-INDUCIBLE PROTEIN 27-LIKE 2"/>
    <property type="match status" value="1"/>
</dbReference>
<reference evidence="7" key="1">
    <citation type="submission" date="2019-10" db="EMBL/GenBank/DDBJ databases">
        <title>Corvus moneduloides (New Caledonian crow) genome, bCorMon1, primary haplotype.</title>
        <authorList>
            <person name="Rutz C."/>
            <person name="Fungtammasan C."/>
            <person name="Mountcastle J."/>
            <person name="Formenti G."/>
            <person name="Chow W."/>
            <person name="Howe K."/>
            <person name="Steele M.P."/>
            <person name="Fernandes J."/>
            <person name="Gilbert M.T.P."/>
            <person name="Fedrigo O."/>
            <person name="Jarvis E.D."/>
            <person name="Gemmell N."/>
        </authorList>
    </citation>
    <scope>NUCLEOTIDE SEQUENCE [LARGE SCALE GENOMIC DNA]</scope>
</reference>
<dbReference type="AlphaFoldDB" id="A0A8U7N2V7"/>
<sequence>MLCCSGLVGVVGRVGGHPRVCPFSLFLPAWGGQWDPPHQWPLPWGLQGPGADEGRGRLEELLLALGACSAWHRVLSTAQGSFTVHAPVLPALLPFSFSGKKRKVIGAAIGATAGAAVALVGIPVFIGALGFTGAGIAAGSIAAKMMSAAAIANGGGVAAGSTVAVLQSIGAAGFSIGAKIGLTSALGTVGGATGAWLSRWKKPPRGKPKKK</sequence>
<dbReference type="GO" id="GO:0097193">
    <property type="term" value="P:intrinsic apoptotic signaling pathway"/>
    <property type="evidence" value="ECO:0007669"/>
    <property type="project" value="TreeGrafter"/>
</dbReference>
<keyword evidence="5" id="KW-0472">Membrane</keyword>
<reference evidence="6" key="2">
    <citation type="submission" date="2025-08" db="UniProtKB">
        <authorList>
            <consortium name="Ensembl"/>
        </authorList>
    </citation>
    <scope>IDENTIFICATION</scope>
</reference>